<organism evidence="1 2">
    <name type="scientific">Rudanella paleaurantiibacter</name>
    <dbReference type="NCBI Taxonomy" id="2614655"/>
    <lineage>
        <taxon>Bacteria</taxon>
        <taxon>Pseudomonadati</taxon>
        <taxon>Bacteroidota</taxon>
        <taxon>Cytophagia</taxon>
        <taxon>Cytophagales</taxon>
        <taxon>Cytophagaceae</taxon>
        <taxon>Rudanella</taxon>
    </lineage>
</organism>
<dbReference type="AlphaFoldDB" id="A0A7J5U3T3"/>
<sequence>MKNPRLLKIYDLVKDVQQLDELITLHKTHSADSFMLSQYQARKDKLFAQIIQLFAGPVLASSSSYLVIQQLIARFYKDPLPTQTSINDEDLRELEQLITP</sequence>
<dbReference type="Proteomes" id="UP000488299">
    <property type="component" value="Unassembled WGS sequence"/>
</dbReference>
<gene>
    <name evidence="1" type="ORF">F5984_00650</name>
</gene>
<keyword evidence="2" id="KW-1185">Reference proteome</keyword>
<evidence type="ECO:0000313" key="2">
    <source>
        <dbReference type="Proteomes" id="UP000488299"/>
    </source>
</evidence>
<reference evidence="1 2" key="1">
    <citation type="submission" date="2019-10" db="EMBL/GenBank/DDBJ databases">
        <title>Rudanella paleaurantiibacter sp. nov., isolated from sludge.</title>
        <authorList>
            <person name="Xu S.Q."/>
        </authorList>
    </citation>
    <scope>NUCLEOTIDE SEQUENCE [LARGE SCALE GENOMIC DNA]</scope>
    <source>
        <strain evidence="1 2">HX-22-17</strain>
    </source>
</reference>
<proteinExistence type="predicted"/>
<protein>
    <submittedName>
        <fullName evidence="1">Uncharacterized protein</fullName>
    </submittedName>
</protein>
<name>A0A7J5U3T3_9BACT</name>
<comment type="caution">
    <text evidence="1">The sequence shown here is derived from an EMBL/GenBank/DDBJ whole genome shotgun (WGS) entry which is preliminary data.</text>
</comment>
<dbReference type="RefSeq" id="WP_152121862.1">
    <property type="nucleotide sequence ID" value="NZ_WELI01000001.1"/>
</dbReference>
<accession>A0A7J5U3T3</accession>
<dbReference type="EMBL" id="WELI01000001">
    <property type="protein sequence ID" value="KAB7732504.1"/>
    <property type="molecule type" value="Genomic_DNA"/>
</dbReference>
<evidence type="ECO:0000313" key="1">
    <source>
        <dbReference type="EMBL" id="KAB7732504.1"/>
    </source>
</evidence>